<dbReference type="EMBL" id="BQKE01000001">
    <property type="protein sequence ID" value="GJM60748.1"/>
    <property type="molecule type" value="Genomic_DNA"/>
</dbReference>
<dbReference type="Proteomes" id="UP001310022">
    <property type="component" value="Unassembled WGS sequence"/>
</dbReference>
<comment type="caution">
    <text evidence="1">The sequence shown here is derived from an EMBL/GenBank/DDBJ whole genome shotgun (WGS) entry which is preliminary data.</text>
</comment>
<gene>
    <name evidence="1" type="ORF">PEDI_13000</name>
</gene>
<proteinExistence type="predicted"/>
<sequence>MMKKILLIFSISLAIIGCDALTGKEVARLPINETSNINLNMKEATLFLKKDEKVSFWTETDIEYENDVALVYTIELWKDSIKLGGVQLDALETNPTILEIKSSKGNKTSWSYTGKMDQYVVEEDGEYTYKAVLSSSDNPTLKINKAELVLKK</sequence>
<reference evidence="1 2" key="1">
    <citation type="submission" date="2021-12" db="EMBL/GenBank/DDBJ databases">
        <title>Genome sequencing of bacteria with rrn-lacking chromosome and rrn-plasmid.</title>
        <authorList>
            <person name="Anda M."/>
            <person name="Iwasaki W."/>
        </authorList>
    </citation>
    <scope>NUCLEOTIDE SEQUENCE [LARGE SCALE GENOMIC DNA]</scope>
    <source>
        <strain evidence="1 2">NBRC 15940</strain>
    </source>
</reference>
<accession>A0AAN5ALD1</accession>
<evidence type="ECO:0000313" key="2">
    <source>
        <dbReference type="Proteomes" id="UP001310022"/>
    </source>
</evidence>
<dbReference type="AlphaFoldDB" id="A0AAN5ALD1"/>
<evidence type="ECO:0008006" key="3">
    <source>
        <dbReference type="Google" id="ProtNLM"/>
    </source>
</evidence>
<evidence type="ECO:0000313" key="1">
    <source>
        <dbReference type="EMBL" id="GJM60748.1"/>
    </source>
</evidence>
<name>A0AAN5ALD1_9BACT</name>
<protein>
    <recommendedName>
        <fullName evidence="3">Lipoprotein</fullName>
    </recommendedName>
</protein>
<dbReference type="RefSeq" id="WP_338236442.1">
    <property type="nucleotide sequence ID" value="NZ_BQKE01000001.1"/>
</dbReference>
<organism evidence="1 2">
    <name type="scientific">Persicobacter diffluens</name>
    <dbReference type="NCBI Taxonomy" id="981"/>
    <lineage>
        <taxon>Bacteria</taxon>
        <taxon>Pseudomonadati</taxon>
        <taxon>Bacteroidota</taxon>
        <taxon>Cytophagia</taxon>
        <taxon>Cytophagales</taxon>
        <taxon>Persicobacteraceae</taxon>
        <taxon>Persicobacter</taxon>
    </lineage>
</organism>
<dbReference type="PROSITE" id="PS51257">
    <property type="entry name" value="PROKAR_LIPOPROTEIN"/>
    <property type="match status" value="1"/>
</dbReference>
<keyword evidence="2" id="KW-1185">Reference proteome</keyword>